<proteinExistence type="predicted"/>
<feature type="transmembrane region" description="Helical" evidence="6">
    <location>
        <begin position="402"/>
        <end position="422"/>
    </location>
</feature>
<gene>
    <name evidence="7" type="ORF">JW886_09065</name>
</gene>
<dbReference type="PANTHER" id="PTHR11706">
    <property type="entry name" value="SOLUTE CARRIER PROTEIN FAMILY 11 MEMBER"/>
    <property type="match status" value="1"/>
</dbReference>
<feature type="transmembrane region" description="Helical" evidence="6">
    <location>
        <begin position="131"/>
        <end position="149"/>
    </location>
</feature>
<reference evidence="7 8" key="1">
    <citation type="submission" date="2021-02" db="EMBL/GenBank/DDBJ databases">
        <title>Complete genome sequence of Lactococcus lactis strain K_LL004.</title>
        <authorList>
            <person name="Kim H.B."/>
        </authorList>
    </citation>
    <scope>NUCLEOTIDE SEQUENCE [LARGE SCALE GENOMIC DNA]</scope>
    <source>
        <strain evidence="7 8">K_LL004</strain>
    </source>
</reference>
<keyword evidence="4 6" id="KW-1133">Transmembrane helix</keyword>
<comment type="subcellular location">
    <subcellularLocation>
        <location evidence="1">Membrane</location>
        <topology evidence="1">Multi-pass membrane protein</topology>
    </subcellularLocation>
</comment>
<organism evidence="7 8">
    <name type="scientific">Lactococcus taiwanensis</name>
    <dbReference type="NCBI Taxonomy" id="1151742"/>
    <lineage>
        <taxon>Bacteria</taxon>
        <taxon>Bacillati</taxon>
        <taxon>Bacillota</taxon>
        <taxon>Bacilli</taxon>
        <taxon>Lactobacillales</taxon>
        <taxon>Streptococcaceae</taxon>
        <taxon>Lactococcus</taxon>
    </lineage>
</organism>
<keyword evidence="2" id="KW-0813">Transport</keyword>
<dbReference type="PRINTS" id="PR00447">
    <property type="entry name" value="NATRESASSCMP"/>
</dbReference>
<evidence type="ECO:0000256" key="3">
    <source>
        <dbReference type="ARBA" id="ARBA00022692"/>
    </source>
</evidence>
<name>A0AA45QRN2_9LACT</name>
<dbReference type="Proteomes" id="UP000663608">
    <property type="component" value="Chromosome"/>
</dbReference>
<dbReference type="EMBL" id="CP070872">
    <property type="protein sequence ID" value="QSE76586.1"/>
    <property type="molecule type" value="Genomic_DNA"/>
</dbReference>
<dbReference type="AlphaFoldDB" id="A0AA45QRN2"/>
<evidence type="ECO:0000256" key="2">
    <source>
        <dbReference type="ARBA" id="ARBA00022448"/>
    </source>
</evidence>
<feature type="transmembrane region" description="Helical" evidence="6">
    <location>
        <begin position="101"/>
        <end position="125"/>
    </location>
</feature>
<dbReference type="GO" id="GO:0005384">
    <property type="term" value="F:manganese ion transmembrane transporter activity"/>
    <property type="evidence" value="ECO:0007669"/>
    <property type="project" value="TreeGrafter"/>
</dbReference>
<accession>A0AA45QRN2</accession>
<dbReference type="GO" id="GO:0034755">
    <property type="term" value="P:iron ion transmembrane transport"/>
    <property type="evidence" value="ECO:0007669"/>
    <property type="project" value="TreeGrafter"/>
</dbReference>
<feature type="transmembrane region" description="Helical" evidence="6">
    <location>
        <begin position="58"/>
        <end position="80"/>
    </location>
</feature>
<feature type="transmembrane region" description="Helical" evidence="6">
    <location>
        <begin position="290"/>
        <end position="323"/>
    </location>
</feature>
<evidence type="ECO:0000256" key="5">
    <source>
        <dbReference type="ARBA" id="ARBA00023136"/>
    </source>
</evidence>
<feature type="transmembrane region" description="Helical" evidence="6">
    <location>
        <begin position="335"/>
        <end position="355"/>
    </location>
</feature>
<evidence type="ECO:0000256" key="6">
    <source>
        <dbReference type="SAM" id="Phobius"/>
    </source>
</evidence>
<evidence type="ECO:0000256" key="1">
    <source>
        <dbReference type="ARBA" id="ARBA00004141"/>
    </source>
</evidence>
<dbReference type="NCBIfam" id="NF037982">
    <property type="entry name" value="Nramp_1"/>
    <property type="match status" value="1"/>
</dbReference>
<evidence type="ECO:0000313" key="8">
    <source>
        <dbReference type="Proteomes" id="UP000663608"/>
    </source>
</evidence>
<keyword evidence="5 6" id="KW-0472">Membrane</keyword>
<evidence type="ECO:0000256" key="4">
    <source>
        <dbReference type="ARBA" id="ARBA00022989"/>
    </source>
</evidence>
<feature type="transmembrane region" description="Helical" evidence="6">
    <location>
        <begin position="161"/>
        <end position="178"/>
    </location>
</feature>
<dbReference type="GO" id="GO:0005886">
    <property type="term" value="C:plasma membrane"/>
    <property type="evidence" value="ECO:0007669"/>
    <property type="project" value="TreeGrafter"/>
</dbReference>
<keyword evidence="3 6" id="KW-0812">Transmembrane</keyword>
<dbReference type="KEGG" id="lti:JW886_09065"/>
<dbReference type="Pfam" id="PF01566">
    <property type="entry name" value="Nramp"/>
    <property type="match status" value="1"/>
</dbReference>
<dbReference type="GO" id="GO:0015086">
    <property type="term" value="F:cadmium ion transmembrane transporter activity"/>
    <property type="evidence" value="ECO:0007669"/>
    <property type="project" value="TreeGrafter"/>
</dbReference>
<dbReference type="PANTHER" id="PTHR11706:SF33">
    <property type="entry name" value="NATURAL RESISTANCE-ASSOCIATED MACROPHAGE PROTEIN 2"/>
    <property type="match status" value="1"/>
</dbReference>
<keyword evidence="8" id="KW-1185">Reference proteome</keyword>
<feature type="transmembrane region" description="Helical" evidence="6">
    <location>
        <begin position="361"/>
        <end position="382"/>
    </location>
</feature>
<feature type="transmembrane region" description="Helical" evidence="6">
    <location>
        <begin position="248"/>
        <end position="270"/>
    </location>
</feature>
<protein>
    <submittedName>
        <fullName evidence="7">Nramp family divalent metal transporter</fullName>
    </submittedName>
</protein>
<sequence length="424" mass="46096">MKNKERNSVNKLLKNEKHPALGFLRYVGPGLIVAVGFIDPGNWAANLAAGSQFGYKLLWVITLSTVMLAFLQHNVAHLGIVTGKCLSENATEYLKPVTSRIVLATAVLASISTAVAEILGGALALQMLFKLPLSLGSLLTAALVIWFLFSNSYSKIEKVIIGFVSVIGISLLFELFIIPHVDWIAAAKASVTPSMSSASIPIIMSALGAVVMPHNLFLHSEVIQSRQWNLEDEKVIQRQLKYEFFDTLFSMFLGWVINSAIIILAAALFFPHVVTEIDQAQEMLKPLLGSAGAILFAVAFLFAGVASSVTAGMAGGSIFAGIYRKPYDIREIHSKVGVLLTILVATGAIIGLSTITSPFQILIYSQVFLSIQLPITIFLQIYLTNSQKVMGKYKNVWYTKALLLAMGIFITLLNVILVITTFQG</sequence>
<feature type="transmembrane region" description="Helical" evidence="6">
    <location>
        <begin position="20"/>
        <end position="38"/>
    </location>
</feature>
<feature type="transmembrane region" description="Helical" evidence="6">
    <location>
        <begin position="198"/>
        <end position="218"/>
    </location>
</feature>
<evidence type="ECO:0000313" key="7">
    <source>
        <dbReference type="EMBL" id="QSE76586.1"/>
    </source>
</evidence>
<dbReference type="InterPro" id="IPR001046">
    <property type="entry name" value="NRAMP_fam"/>
</dbReference>